<dbReference type="SUPFAM" id="SSF53474">
    <property type="entry name" value="alpha/beta-Hydrolases"/>
    <property type="match status" value="1"/>
</dbReference>
<dbReference type="RefSeq" id="WP_091505372.1">
    <property type="nucleotide sequence ID" value="NZ_FORP01000004.1"/>
</dbReference>
<dbReference type="InterPro" id="IPR000073">
    <property type="entry name" value="AB_hydrolase_1"/>
</dbReference>
<dbReference type="InterPro" id="IPR050266">
    <property type="entry name" value="AB_hydrolase_sf"/>
</dbReference>
<organism evidence="2 3">
    <name type="scientific">Amycolatopsis sacchari</name>
    <dbReference type="NCBI Taxonomy" id="115433"/>
    <lineage>
        <taxon>Bacteria</taxon>
        <taxon>Bacillati</taxon>
        <taxon>Actinomycetota</taxon>
        <taxon>Actinomycetes</taxon>
        <taxon>Pseudonocardiales</taxon>
        <taxon>Pseudonocardiaceae</taxon>
        <taxon>Amycolatopsis</taxon>
    </lineage>
</organism>
<evidence type="ECO:0000313" key="3">
    <source>
        <dbReference type="Proteomes" id="UP000199025"/>
    </source>
</evidence>
<accession>A0A1I3Q407</accession>
<dbReference type="PANTHER" id="PTHR43798:SF5">
    <property type="entry name" value="MONOACYLGLYCEROL LIPASE ABHD6"/>
    <property type="match status" value="1"/>
</dbReference>
<keyword evidence="3" id="KW-1185">Reference proteome</keyword>
<dbReference type="GO" id="GO:0046464">
    <property type="term" value="P:acylglycerol catabolic process"/>
    <property type="evidence" value="ECO:0007669"/>
    <property type="project" value="TreeGrafter"/>
</dbReference>
<dbReference type="AlphaFoldDB" id="A0A1I3Q407"/>
<dbReference type="Pfam" id="PF12697">
    <property type="entry name" value="Abhydrolase_6"/>
    <property type="match status" value="1"/>
</dbReference>
<dbReference type="GO" id="GO:0047372">
    <property type="term" value="F:monoacylglycerol lipase activity"/>
    <property type="evidence" value="ECO:0007669"/>
    <property type="project" value="TreeGrafter"/>
</dbReference>
<feature type="domain" description="AB hydrolase-1" evidence="1">
    <location>
        <begin position="29"/>
        <end position="239"/>
    </location>
</feature>
<evidence type="ECO:0000313" key="2">
    <source>
        <dbReference type="EMBL" id="SFJ28445.1"/>
    </source>
</evidence>
<protein>
    <submittedName>
        <fullName evidence="2">Pimeloyl-ACP methyl ester carboxylesterase</fullName>
    </submittedName>
</protein>
<name>A0A1I3Q407_9PSEU</name>
<reference evidence="2 3" key="1">
    <citation type="submission" date="2016-10" db="EMBL/GenBank/DDBJ databases">
        <authorList>
            <person name="de Groot N.N."/>
        </authorList>
    </citation>
    <scope>NUCLEOTIDE SEQUENCE [LARGE SCALE GENOMIC DNA]</scope>
    <source>
        <strain evidence="2 3">DSM 44468</strain>
    </source>
</reference>
<dbReference type="InterPro" id="IPR029058">
    <property type="entry name" value="AB_hydrolase_fold"/>
</dbReference>
<proteinExistence type="predicted"/>
<dbReference type="PANTHER" id="PTHR43798">
    <property type="entry name" value="MONOACYLGLYCEROL LIPASE"/>
    <property type="match status" value="1"/>
</dbReference>
<dbReference type="GO" id="GO:0016020">
    <property type="term" value="C:membrane"/>
    <property type="evidence" value="ECO:0007669"/>
    <property type="project" value="TreeGrafter"/>
</dbReference>
<sequence length="251" mass="26385">MIARGWHPESTVVGGTPMHSGTLGRGPSVVCVPGLGCSHRYFLPLARRLAPHAHVSAPDLPGFGASPGPAEALDVRGLSLALAGWLRATRRGGSVLVANSAGCQVVADLAVHSPGLLGPVVFIGPTTDPHLRAWPRQALGLLADVPREHPALAPVVGLDYLKCGPRRFLATFRHVLRDPWEDKLPALHTPTVVVRGTRDPLVSGKWAREATALLPVGRLVELPGKPHALNFSAPAETARIVLGLLAPRPSG</sequence>
<dbReference type="Proteomes" id="UP000199025">
    <property type="component" value="Unassembled WGS sequence"/>
</dbReference>
<dbReference type="OrthoDB" id="27092at2"/>
<dbReference type="Gene3D" id="3.40.50.1820">
    <property type="entry name" value="alpha/beta hydrolase"/>
    <property type="match status" value="1"/>
</dbReference>
<evidence type="ECO:0000259" key="1">
    <source>
        <dbReference type="Pfam" id="PF12697"/>
    </source>
</evidence>
<gene>
    <name evidence="2" type="ORF">SAMN05421835_104169</name>
</gene>
<dbReference type="STRING" id="115433.SAMN05421835_104169"/>
<dbReference type="EMBL" id="FORP01000004">
    <property type="protein sequence ID" value="SFJ28445.1"/>
    <property type="molecule type" value="Genomic_DNA"/>
</dbReference>